<name>A0AAE4BM44_9DEIO</name>
<evidence type="ECO:0000313" key="1">
    <source>
        <dbReference type="EMBL" id="MDR6218690.1"/>
    </source>
</evidence>
<dbReference type="AlphaFoldDB" id="A0AAE4BM44"/>
<dbReference type="Proteomes" id="UP001185331">
    <property type="component" value="Unassembled WGS sequence"/>
</dbReference>
<evidence type="ECO:0000313" key="2">
    <source>
        <dbReference type="Proteomes" id="UP001185331"/>
    </source>
</evidence>
<dbReference type="RefSeq" id="WP_309853194.1">
    <property type="nucleotide sequence ID" value="NZ_JAVDQJ010000004.1"/>
</dbReference>
<dbReference type="EMBL" id="JAVDQK010000005">
    <property type="protein sequence ID" value="MDR6218690.1"/>
    <property type="molecule type" value="Genomic_DNA"/>
</dbReference>
<reference evidence="1" key="1">
    <citation type="submission" date="2023-07" db="EMBL/GenBank/DDBJ databases">
        <title>Sorghum-associated microbial communities from plants grown in Nebraska, USA.</title>
        <authorList>
            <person name="Schachtman D."/>
        </authorList>
    </citation>
    <scope>NUCLEOTIDE SEQUENCE</scope>
    <source>
        <strain evidence="1">BE330</strain>
    </source>
</reference>
<comment type="caution">
    <text evidence="1">The sequence shown here is derived from an EMBL/GenBank/DDBJ whole genome shotgun (WGS) entry which is preliminary data.</text>
</comment>
<proteinExistence type="predicted"/>
<organism evidence="1 2">
    <name type="scientific">Deinococcus soli</name>
    <name type="common">ex Cha et al. 2016</name>
    <dbReference type="NCBI Taxonomy" id="1309411"/>
    <lineage>
        <taxon>Bacteria</taxon>
        <taxon>Thermotogati</taxon>
        <taxon>Deinococcota</taxon>
        <taxon>Deinococci</taxon>
        <taxon>Deinococcales</taxon>
        <taxon>Deinococcaceae</taxon>
        <taxon>Deinococcus</taxon>
    </lineage>
</organism>
<protein>
    <submittedName>
        <fullName evidence="1">Uncharacterized protein</fullName>
    </submittedName>
</protein>
<sequence>MTLFVPNRDRQPNRQARTYDEQQHLWRWRTDVAIGLKREDAGGPLTVKLASAATYQGLGVYVLASGETWDIPDHLDEPCQPYAVFHQSVWDAALAHICEHLPVWGQDLALAGAPGAALWFQAEAVLTYAQQVGREVFTPHIPTPDDHVDETLAATAHLAALTGTLVRAVQVARDEN</sequence>
<gene>
    <name evidence="1" type="ORF">J2Y00_002287</name>
</gene>
<accession>A0AAE4BM44</accession>